<protein>
    <recommendedName>
        <fullName evidence="3">2,4-dienoyl-CoA reductase [(3E)-enoyl-CoA-producing]</fullName>
        <ecNumber evidence="3">1.3.1.124</ecNumber>
    </recommendedName>
</protein>
<reference evidence="6 8" key="1">
    <citation type="submission" date="2014-03" db="EMBL/GenBank/DDBJ databases">
        <authorList>
            <person name="Casaregola S."/>
        </authorList>
    </citation>
    <scope>NUCLEOTIDE SEQUENCE [LARGE SCALE GENOMIC DNA]</scope>
    <source>
        <strain evidence="6 8">CLIB 918</strain>
    </source>
</reference>
<name>A0A0J9X4T4_GEOCN</name>
<evidence type="ECO:0000313" key="7">
    <source>
        <dbReference type="EMBL" id="KAF5101222.1"/>
    </source>
</evidence>
<dbReference type="SMR" id="A0A0J9X4T4"/>
<organism evidence="6 8">
    <name type="scientific">Geotrichum candidum</name>
    <name type="common">Oospora lactis</name>
    <name type="synonym">Dipodascus geotrichum</name>
    <dbReference type="NCBI Taxonomy" id="1173061"/>
    <lineage>
        <taxon>Eukaryota</taxon>
        <taxon>Fungi</taxon>
        <taxon>Dikarya</taxon>
        <taxon>Ascomycota</taxon>
        <taxon>Saccharomycotina</taxon>
        <taxon>Dipodascomycetes</taxon>
        <taxon>Dipodascales</taxon>
        <taxon>Dipodascaceae</taxon>
        <taxon>Geotrichum</taxon>
    </lineage>
</organism>
<dbReference type="CDD" id="cd05369">
    <property type="entry name" value="TER_DECR_SDR_a"/>
    <property type="match status" value="1"/>
</dbReference>
<dbReference type="AlphaFoldDB" id="A0A0J9X4T4"/>
<accession>A0A0J9X4T4</accession>
<evidence type="ECO:0000313" key="8">
    <source>
        <dbReference type="Proteomes" id="UP000242525"/>
    </source>
</evidence>
<keyword evidence="1" id="KW-0521">NADP</keyword>
<dbReference type="GO" id="GO:0009062">
    <property type="term" value="P:fatty acid catabolic process"/>
    <property type="evidence" value="ECO:0007669"/>
    <property type="project" value="InterPro"/>
</dbReference>
<dbReference type="SUPFAM" id="SSF51735">
    <property type="entry name" value="NAD(P)-binding Rossmann-fold domains"/>
    <property type="match status" value="1"/>
</dbReference>
<dbReference type="EMBL" id="CCBN010000002">
    <property type="protein sequence ID" value="CDO52198.1"/>
    <property type="molecule type" value="Genomic_DNA"/>
</dbReference>
<dbReference type="InterPro" id="IPR002347">
    <property type="entry name" value="SDR_fam"/>
</dbReference>
<evidence type="ECO:0000313" key="6">
    <source>
        <dbReference type="EMBL" id="CDO52198.1"/>
    </source>
</evidence>
<gene>
    <name evidence="6" type="ORF">BN980_GECA02s07259g</name>
    <name evidence="7" type="ORF">DV451_002266</name>
</gene>
<dbReference type="InterPro" id="IPR036291">
    <property type="entry name" value="NAD(P)-bd_dom_sf"/>
</dbReference>
<dbReference type="GO" id="GO:0005777">
    <property type="term" value="C:peroxisome"/>
    <property type="evidence" value="ECO:0007669"/>
    <property type="project" value="TreeGrafter"/>
</dbReference>
<comment type="catalytic activity">
    <reaction evidence="4">
        <text>a (2E,4E)-dienoyl-CoA + NADPH + H(+) = a 4,5-saturated-(3E)-enoyl-CoA + NADP(+)</text>
        <dbReference type="Rhea" id="RHEA:45912"/>
        <dbReference type="ChEBI" id="CHEBI:15378"/>
        <dbReference type="ChEBI" id="CHEBI:57783"/>
        <dbReference type="ChEBI" id="CHEBI:58349"/>
        <dbReference type="ChEBI" id="CHEBI:85101"/>
        <dbReference type="ChEBI" id="CHEBI:85493"/>
        <dbReference type="EC" id="1.3.1.124"/>
    </reaction>
</comment>
<comment type="caution">
    <text evidence="6">The sequence shown here is derived from an EMBL/GenBank/DDBJ whole genome shotgun (WGS) entry which is preliminary data.</text>
</comment>
<sequence length="290" mass="30490">MPNTLGQSYLETSVWKPDLFKGKVAFITGGAGTICRVQAEALVLLGANVAIIGRRPEVTQKAADEIAQLRPGAKVIGIGGVDVRNIELLKKAVDQTVAEFGRIDYVVAGAAGNFLASFNQLSSRAFKSVIDIDLIGSYNTAKVTAEELKKTKGQYIFISASLHYTGTPFQTHVAAAKAGVDALSNNLAIELGPFGIRSNVICPGPIQGTEGLSRLIPDEAEKNSLKSIPLNKFGRTQDIADATIFLFSPAANYISGTTVVVDGAHWRTAGGLGGLYPEAVISANSGVSKL</sequence>
<proteinExistence type="predicted"/>
<dbReference type="PANTHER" id="PTHR43296">
    <property type="entry name" value="PEROXISOMAL 2,4-DIENOYL-COA REDUCTASE"/>
    <property type="match status" value="1"/>
</dbReference>
<evidence type="ECO:0000256" key="1">
    <source>
        <dbReference type="ARBA" id="ARBA00022857"/>
    </source>
</evidence>
<dbReference type="Pfam" id="PF13561">
    <property type="entry name" value="adh_short_C2"/>
    <property type="match status" value="1"/>
</dbReference>
<dbReference type="Proteomes" id="UP000750522">
    <property type="component" value="Unassembled WGS sequence"/>
</dbReference>
<comment type="catalytic activity">
    <reaction evidence="5">
        <text>a (2E,4Z)-dienoyl-CoA + NADPH + H(+) = a 4,5-saturated-(3E)-enoyl-CoA + NADP(+)</text>
        <dbReference type="Rhea" id="RHEA:61892"/>
        <dbReference type="ChEBI" id="CHEBI:15378"/>
        <dbReference type="ChEBI" id="CHEBI:57783"/>
        <dbReference type="ChEBI" id="CHEBI:58349"/>
        <dbReference type="ChEBI" id="CHEBI:85099"/>
        <dbReference type="ChEBI" id="CHEBI:85493"/>
        <dbReference type="EC" id="1.3.1.124"/>
    </reaction>
</comment>
<reference evidence="7" key="3">
    <citation type="submission" date="2020-01" db="EMBL/GenBank/DDBJ databases">
        <authorList>
            <person name="Perkins V."/>
            <person name="Lessard M.-H."/>
            <person name="Dugat-Bony E."/>
            <person name="Frenette M."/>
            <person name="Labrie S."/>
        </authorList>
    </citation>
    <scope>NUCLEOTIDE SEQUENCE</scope>
    <source>
        <strain evidence="7">LMA-70</strain>
    </source>
</reference>
<dbReference type="EMBL" id="QQZK01000039">
    <property type="protein sequence ID" value="KAF5101222.1"/>
    <property type="molecule type" value="Genomic_DNA"/>
</dbReference>
<dbReference type="STRING" id="1173061.A0A0J9X4T4"/>
<evidence type="ECO:0000256" key="2">
    <source>
        <dbReference type="ARBA" id="ARBA00023002"/>
    </source>
</evidence>
<dbReference type="InterPro" id="IPR045017">
    <property type="entry name" value="DECR2-like"/>
</dbReference>
<dbReference type="GO" id="GO:0008670">
    <property type="term" value="F:2,4-dienoyl-CoA reductase (NADPH) activity"/>
    <property type="evidence" value="ECO:0007669"/>
    <property type="project" value="InterPro"/>
</dbReference>
<dbReference type="PRINTS" id="PR00081">
    <property type="entry name" value="GDHRDH"/>
</dbReference>
<dbReference type="PANTHER" id="PTHR43296:SF2">
    <property type="entry name" value="PEROXISOMAL 2,4-DIENOYL-COA REDUCTASE [(3E)-ENOYL-COA-PRODUCING]"/>
    <property type="match status" value="1"/>
</dbReference>
<keyword evidence="8" id="KW-1185">Reference proteome</keyword>
<dbReference type="EC" id="1.3.1.124" evidence="3"/>
<evidence type="ECO:0000256" key="5">
    <source>
        <dbReference type="ARBA" id="ARBA00048340"/>
    </source>
</evidence>
<evidence type="ECO:0000256" key="3">
    <source>
        <dbReference type="ARBA" id="ARBA00026117"/>
    </source>
</evidence>
<dbReference type="Proteomes" id="UP000242525">
    <property type="component" value="Unassembled WGS sequence"/>
</dbReference>
<keyword evidence="2" id="KW-0560">Oxidoreductase</keyword>
<reference evidence="7" key="2">
    <citation type="journal article" date="2020" name="Front. Microbiol.">
        <title>Phenotypic and Genetic Characterization of the Cheese Ripening Yeast Geotrichum candidum.</title>
        <authorList>
            <person name="Perkins V."/>
            <person name="Vignola S."/>
            <person name="Lessard M.H."/>
            <person name="Plante P.L."/>
            <person name="Corbeil J."/>
            <person name="Dugat-Bony E."/>
            <person name="Frenette M."/>
            <person name="Labrie S."/>
        </authorList>
    </citation>
    <scope>NUCLEOTIDE SEQUENCE</scope>
    <source>
        <strain evidence="7">LMA-70</strain>
    </source>
</reference>
<dbReference type="OrthoDB" id="2136131at2759"/>
<evidence type="ECO:0000256" key="4">
    <source>
        <dbReference type="ARBA" id="ARBA00048009"/>
    </source>
</evidence>
<dbReference type="Gene3D" id="3.40.50.720">
    <property type="entry name" value="NAD(P)-binding Rossmann-like Domain"/>
    <property type="match status" value="1"/>
</dbReference>